<dbReference type="Proteomes" id="UP000789920">
    <property type="component" value="Unassembled WGS sequence"/>
</dbReference>
<gene>
    <name evidence="1" type="ORF">RPERSI_LOCUS27456</name>
</gene>
<name>A0ACA9S8E6_9GLOM</name>
<proteinExistence type="predicted"/>
<dbReference type="EMBL" id="CAJVQC010096941">
    <property type="protein sequence ID" value="CAG8829266.1"/>
    <property type="molecule type" value="Genomic_DNA"/>
</dbReference>
<accession>A0ACA9S8E6</accession>
<reference evidence="1" key="1">
    <citation type="submission" date="2021-06" db="EMBL/GenBank/DDBJ databases">
        <authorList>
            <person name="Kallberg Y."/>
            <person name="Tangrot J."/>
            <person name="Rosling A."/>
        </authorList>
    </citation>
    <scope>NUCLEOTIDE SEQUENCE</scope>
    <source>
        <strain evidence="1">MA461A</strain>
    </source>
</reference>
<keyword evidence="2" id="KW-1185">Reference proteome</keyword>
<feature type="non-terminal residue" evidence="1">
    <location>
        <position position="1"/>
    </location>
</feature>
<feature type="non-terminal residue" evidence="1">
    <location>
        <position position="102"/>
    </location>
</feature>
<evidence type="ECO:0000313" key="2">
    <source>
        <dbReference type="Proteomes" id="UP000789920"/>
    </source>
</evidence>
<protein>
    <submittedName>
        <fullName evidence="1">23004_t:CDS:1</fullName>
    </submittedName>
</protein>
<evidence type="ECO:0000313" key="1">
    <source>
        <dbReference type="EMBL" id="CAG8829266.1"/>
    </source>
</evidence>
<sequence length="102" mass="11899">GNNIKEFALCNNCVETDRIKRREKWHRDILPDERNISMPTDDKYEELDDNVSFSIIVEIENEMVDQEILSLEPGQDIENKKFCTLAKTQYIGCTTARLCCLK</sequence>
<organism evidence="1 2">
    <name type="scientific">Racocetra persica</name>
    <dbReference type="NCBI Taxonomy" id="160502"/>
    <lineage>
        <taxon>Eukaryota</taxon>
        <taxon>Fungi</taxon>
        <taxon>Fungi incertae sedis</taxon>
        <taxon>Mucoromycota</taxon>
        <taxon>Glomeromycotina</taxon>
        <taxon>Glomeromycetes</taxon>
        <taxon>Diversisporales</taxon>
        <taxon>Gigasporaceae</taxon>
        <taxon>Racocetra</taxon>
    </lineage>
</organism>
<comment type="caution">
    <text evidence="1">The sequence shown here is derived from an EMBL/GenBank/DDBJ whole genome shotgun (WGS) entry which is preliminary data.</text>
</comment>